<dbReference type="Proteomes" id="UP000009049">
    <property type="component" value="Chromosome"/>
</dbReference>
<dbReference type="Gene3D" id="1.20.144.10">
    <property type="entry name" value="Phosphatidic acid phosphatase type 2/haloperoxidase"/>
    <property type="match status" value="1"/>
</dbReference>
<evidence type="ECO:0000313" key="4">
    <source>
        <dbReference type="Proteomes" id="UP000009049"/>
    </source>
</evidence>
<dbReference type="RefSeq" id="WP_015753017.1">
    <property type="nucleotide sequence ID" value="NC_013222.1"/>
</dbReference>
<organism evidence="3 4">
    <name type="scientific">Robiginitalea biformata (strain ATCC BAA-864 / DSM 15991 / KCTC 12146 / HTCC2501)</name>
    <dbReference type="NCBI Taxonomy" id="313596"/>
    <lineage>
        <taxon>Bacteria</taxon>
        <taxon>Pseudomonadati</taxon>
        <taxon>Bacteroidota</taxon>
        <taxon>Flavobacteriia</taxon>
        <taxon>Flavobacteriales</taxon>
        <taxon>Flavobacteriaceae</taxon>
        <taxon>Robiginitalea</taxon>
    </lineage>
</organism>
<reference evidence="3 4" key="1">
    <citation type="journal article" date="2009" name="J. Bacteriol.">
        <title>Complete genome sequence of Robiginitalea biformata HTCC2501.</title>
        <authorList>
            <person name="Oh H.M."/>
            <person name="Giovannoni S.J."/>
            <person name="Lee K."/>
            <person name="Ferriera S."/>
            <person name="Johnson J."/>
            <person name="Cho J.C."/>
        </authorList>
    </citation>
    <scope>NUCLEOTIDE SEQUENCE [LARGE SCALE GENOMIC DNA]</scope>
    <source>
        <strain evidence="4">ATCC BAA-864 / HTCC2501 / KCTC 12146</strain>
    </source>
</reference>
<accession>A4CH52</accession>
<feature type="domain" description="Phosphatidic acid phosphatase type 2/haloperoxidase" evidence="2">
    <location>
        <begin position="130"/>
        <end position="244"/>
    </location>
</feature>
<evidence type="ECO:0000259" key="2">
    <source>
        <dbReference type="SMART" id="SM00014"/>
    </source>
</evidence>
<dbReference type="EMBL" id="CP001712">
    <property type="protein sequence ID" value="EAR16260.1"/>
    <property type="molecule type" value="Genomic_DNA"/>
</dbReference>
<gene>
    <name evidence="3" type="ordered locus">RB2501_05160</name>
</gene>
<dbReference type="InterPro" id="IPR000326">
    <property type="entry name" value="PAP2/HPO"/>
</dbReference>
<dbReference type="OrthoDB" id="9773582at2"/>
<keyword evidence="1" id="KW-0732">Signal</keyword>
<dbReference type="AlphaFoldDB" id="A4CH52"/>
<dbReference type="Pfam" id="PF01569">
    <property type="entry name" value="PAP2"/>
    <property type="match status" value="1"/>
</dbReference>
<dbReference type="eggNOG" id="COG0671">
    <property type="taxonomic scope" value="Bacteria"/>
</dbReference>
<dbReference type="InterPro" id="IPR036938">
    <property type="entry name" value="PAP2/HPO_sf"/>
</dbReference>
<keyword evidence="4" id="KW-1185">Reference proteome</keyword>
<dbReference type="SMART" id="SM00014">
    <property type="entry name" value="acidPPc"/>
    <property type="match status" value="1"/>
</dbReference>
<feature type="chain" id="PRO_5002666376" evidence="1">
    <location>
        <begin position="20"/>
        <end position="279"/>
    </location>
</feature>
<sequence>MVRNIFIAFLCCLAVPVSAQQSGRSIDAGTWQQFTYDLGSIFGGVGYSYSRPLYWGGQQWGNFALLVGATGGAYLADVPVSDYFIGIREDVPKFIRDYGWEIGSPANNYMLTGGVYLTGLFLKDPKLRRTGVLLVASATSAGFLQQVLKSAIGRARPSSGLGKATFSPLWPGDNDFHSFPSGHSILAFTNAYAIAKQFRNPWLRAGIYTVGLVPGISRLWEGKHWLSDVVFSIGISIFTVEAIDRYLDRRYDEKYGQDPDQAQWNLTFGPGTIGMQYRF</sequence>
<proteinExistence type="predicted"/>
<dbReference type="HOGENOM" id="CLU_059169_0_0_10"/>
<feature type="signal peptide" evidence="1">
    <location>
        <begin position="1"/>
        <end position="19"/>
    </location>
</feature>
<protein>
    <submittedName>
        <fullName evidence="3">PAP2 family protein</fullName>
    </submittedName>
</protein>
<evidence type="ECO:0000313" key="3">
    <source>
        <dbReference type="EMBL" id="EAR16260.1"/>
    </source>
</evidence>
<dbReference type="SUPFAM" id="SSF48317">
    <property type="entry name" value="Acid phosphatase/Vanadium-dependent haloperoxidase"/>
    <property type="match status" value="1"/>
</dbReference>
<name>A4CH52_ROBBH</name>
<dbReference type="STRING" id="313596.RB2501_05160"/>
<dbReference type="KEGG" id="rbi:RB2501_05160"/>
<evidence type="ECO:0000256" key="1">
    <source>
        <dbReference type="SAM" id="SignalP"/>
    </source>
</evidence>